<evidence type="ECO:0000313" key="1">
    <source>
        <dbReference type="EMBL" id="MBW0565597.1"/>
    </source>
</evidence>
<accession>A0A9Q3PMA3</accession>
<gene>
    <name evidence="1" type="ORF">O181_105312</name>
</gene>
<dbReference type="EMBL" id="AVOT02077713">
    <property type="protein sequence ID" value="MBW0565597.1"/>
    <property type="molecule type" value="Genomic_DNA"/>
</dbReference>
<reference evidence="1" key="1">
    <citation type="submission" date="2021-03" db="EMBL/GenBank/DDBJ databases">
        <title>Draft genome sequence of rust myrtle Austropuccinia psidii MF-1, a brazilian biotype.</title>
        <authorList>
            <person name="Quecine M.C."/>
            <person name="Pachon D.M.R."/>
            <person name="Bonatelli M.L."/>
            <person name="Correr F.H."/>
            <person name="Franceschini L.M."/>
            <person name="Leite T.F."/>
            <person name="Margarido G.R.A."/>
            <person name="Almeida C.A."/>
            <person name="Ferrarezi J.A."/>
            <person name="Labate C.A."/>
        </authorList>
    </citation>
    <scope>NUCLEOTIDE SEQUENCE</scope>
    <source>
        <strain evidence="1">MF-1</strain>
    </source>
</reference>
<dbReference type="AlphaFoldDB" id="A0A9Q3PMA3"/>
<evidence type="ECO:0000313" key="2">
    <source>
        <dbReference type="Proteomes" id="UP000765509"/>
    </source>
</evidence>
<proteinExistence type="predicted"/>
<name>A0A9Q3PMA3_9BASI</name>
<organism evidence="1 2">
    <name type="scientific">Austropuccinia psidii MF-1</name>
    <dbReference type="NCBI Taxonomy" id="1389203"/>
    <lineage>
        <taxon>Eukaryota</taxon>
        <taxon>Fungi</taxon>
        <taxon>Dikarya</taxon>
        <taxon>Basidiomycota</taxon>
        <taxon>Pucciniomycotina</taxon>
        <taxon>Pucciniomycetes</taxon>
        <taxon>Pucciniales</taxon>
        <taxon>Sphaerophragmiaceae</taxon>
        <taxon>Austropuccinia</taxon>
    </lineage>
</organism>
<protein>
    <submittedName>
        <fullName evidence="1">Uncharacterized protein</fullName>
    </submittedName>
</protein>
<dbReference type="Proteomes" id="UP000765509">
    <property type="component" value="Unassembled WGS sequence"/>
</dbReference>
<keyword evidence="2" id="KW-1185">Reference proteome</keyword>
<comment type="caution">
    <text evidence="1">The sequence shown here is derived from an EMBL/GenBank/DDBJ whole genome shotgun (WGS) entry which is preliminary data.</text>
</comment>
<dbReference type="OrthoDB" id="2157866at2759"/>
<feature type="non-terminal residue" evidence="1">
    <location>
        <position position="1"/>
    </location>
</feature>
<sequence length="142" mass="16404">KVYRTAEPDRAYSDSFRLTRSRPNQLFSGFSPFRHQLISDQESPFFTIPGSFQEKKRMQWQKQNLFQAKAERVRPNDPEAVGIDARSTQKPEIVVNTSRINSPTNRNITPTQTENNVVTPVSNLNGDKMWLQMSQFAVKTQE</sequence>